<dbReference type="InterPro" id="IPR014043">
    <property type="entry name" value="Acyl_transferase_dom"/>
</dbReference>
<dbReference type="InterPro" id="IPR018201">
    <property type="entry name" value="Ketoacyl_synth_AS"/>
</dbReference>
<feature type="region of interest" description="Disordered" evidence="8">
    <location>
        <begin position="1180"/>
        <end position="1202"/>
    </location>
</feature>
<comment type="cofactor">
    <cofactor evidence="1">
        <name>pantetheine 4'-phosphate</name>
        <dbReference type="ChEBI" id="CHEBI:47942"/>
    </cofactor>
</comment>
<dbReference type="Gene3D" id="3.30.70.3290">
    <property type="match status" value="1"/>
</dbReference>
<dbReference type="PROSITE" id="PS50075">
    <property type="entry name" value="CARRIER"/>
    <property type="match status" value="1"/>
</dbReference>
<evidence type="ECO:0000256" key="1">
    <source>
        <dbReference type="ARBA" id="ARBA00001957"/>
    </source>
</evidence>
<dbReference type="SMART" id="SM00823">
    <property type="entry name" value="PKS_PP"/>
    <property type="match status" value="1"/>
</dbReference>
<dbReference type="SUPFAM" id="SSF51735">
    <property type="entry name" value="NAD(P)-binding Rossmann-fold domains"/>
    <property type="match status" value="2"/>
</dbReference>
<dbReference type="SMART" id="SM00827">
    <property type="entry name" value="PKS_AT"/>
    <property type="match status" value="1"/>
</dbReference>
<feature type="domain" description="Carrier" evidence="9">
    <location>
        <begin position="1718"/>
        <end position="1793"/>
    </location>
</feature>
<reference evidence="11" key="1">
    <citation type="submission" date="2022-10" db="EMBL/GenBank/DDBJ databases">
        <title>The complete genomes of actinobacterial strains from the NBC collection.</title>
        <authorList>
            <person name="Joergensen T.S."/>
            <person name="Alvarez Arevalo M."/>
            <person name="Sterndorff E.B."/>
            <person name="Faurdal D."/>
            <person name="Vuksanovic O."/>
            <person name="Mourched A.-S."/>
            <person name="Charusanti P."/>
            <person name="Shaw S."/>
            <person name="Blin K."/>
            <person name="Weber T."/>
        </authorList>
    </citation>
    <scope>NUCLEOTIDE SEQUENCE</scope>
    <source>
        <strain evidence="11">NBC_00093</strain>
    </source>
</reference>
<dbReference type="Pfam" id="PF08659">
    <property type="entry name" value="KR"/>
    <property type="match status" value="1"/>
</dbReference>
<dbReference type="InterPro" id="IPR036736">
    <property type="entry name" value="ACP-like_sf"/>
</dbReference>
<dbReference type="InterPro" id="IPR013968">
    <property type="entry name" value="PKS_KR"/>
</dbReference>
<accession>A0AAU1ZSH9</accession>
<dbReference type="CDD" id="cd00833">
    <property type="entry name" value="PKS"/>
    <property type="match status" value="1"/>
</dbReference>
<proteinExistence type="predicted"/>
<dbReference type="CDD" id="cd08952">
    <property type="entry name" value="KR_1_SDR_x"/>
    <property type="match status" value="1"/>
</dbReference>
<dbReference type="InterPro" id="IPR014031">
    <property type="entry name" value="Ketoacyl_synth_C"/>
</dbReference>
<dbReference type="InterPro" id="IPR029058">
    <property type="entry name" value="AB_hydrolase_fold"/>
</dbReference>
<feature type="domain" description="Ketosynthase family 3 (KS3)" evidence="10">
    <location>
        <begin position="33"/>
        <end position="445"/>
    </location>
</feature>
<evidence type="ECO:0000256" key="4">
    <source>
        <dbReference type="ARBA" id="ARBA00022679"/>
    </source>
</evidence>
<dbReference type="EMBL" id="CP108222">
    <property type="protein sequence ID" value="WTT15240.1"/>
    <property type="molecule type" value="Genomic_DNA"/>
</dbReference>
<dbReference type="PROSITE" id="PS00606">
    <property type="entry name" value="KS3_1"/>
    <property type="match status" value="1"/>
</dbReference>
<keyword evidence="7 11" id="KW-0012">Acyltransferase</keyword>
<dbReference type="GO" id="GO:0004315">
    <property type="term" value="F:3-oxoacyl-[acyl-carrier-protein] synthase activity"/>
    <property type="evidence" value="ECO:0007669"/>
    <property type="project" value="InterPro"/>
</dbReference>
<dbReference type="PROSITE" id="PS00012">
    <property type="entry name" value="PHOSPHOPANTETHEINE"/>
    <property type="match status" value="1"/>
</dbReference>
<evidence type="ECO:0000256" key="5">
    <source>
        <dbReference type="ARBA" id="ARBA00023194"/>
    </source>
</evidence>
<dbReference type="Gene3D" id="6.10.140.1830">
    <property type="match status" value="1"/>
</dbReference>
<dbReference type="InterPro" id="IPR009081">
    <property type="entry name" value="PP-bd_ACP"/>
</dbReference>
<dbReference type="Gene3D" id="3.40.47.10">
    <property type="match status" value="1"/>
</dbReference>
<dbReference type="PANTHER" id="PTHR43775:SF51">
    <property type="entry name" value="INACTIVE PHENOLPHTHIOCEROL SYNTHESIS POLYKETIDE SYNTHASE TYPE I PKS1-RELATED"/>
    <property type="match status" value="1"/>
</dbReference>
<gene>
    <name evidence="11" type="ORF">OHA22_06705</name>
</gene>
<keyword evidence="6" id="KW-0511">Multifunctional enzyme</keyword>
<dbReference type="Pfam" id="PF02801">
    <property type="entry name" value="Ketoacyl-synt_C"/>
    <property type="match status" value="1"/>
</dbReference>
<dbReference type="InterPro" id="IPR006162">
    <property type="entry name" value="Ppantetheine_attach_site"/>
</dbReference>
<dbReference type="Gene3D" id="3.40.366.10">
    <property type="entry name" value="Malonyl-Coenzyme A Acyl Carrier Protein, domain 2"/>
    <property type="match status" value="1"/>
</dbReference>
<dbReference type="SMART" id="SM00822">
    <property type="entry name" value="PKS_KR"/>
    <property type="match status" value="1"/>
</dbReference>
<evidence type="ECO:0000259" key="10">
    <source>
        <dbReference type="PROSITE" id="PS52004"/>
    </source>
</evidence>
<dbReference type="Gene3D" id="3.40.50.11460">
    <property type="match status" value="1"/>
</dbReference>
<dbReference type="InterPro" id="IPR020841">
    <property type="entry name" value="PKS_Beta-ketoAc_synthase_dom"/>
</dbReference>
<dbReference type="SUPFAM" id="SSF55048">
    <property type="entry name" value="Probable ACP-binding domain of malonyl-CoA ACP transacylase"/>
    <property type="match status" value="1"/>
</dbReference>
<dbReference type="SUPFAM" id="SSF47336">
    <property type="entry name" value="ACP-like"/>
    <property type="match status" value="1"/>
</dbReference>
<protein>
    <submittedName>
        <fullName evidence="11">Acyltransferase domain-containing protein</fullName>
    </submittedName>
</protein>
<dbReference type="InterPro" id="IPR020802">
    <property type="entry name" value="TesA-like"/>
</dbReference>
<dbReference type="InterPro" id="IPR041618">
    <property type="entry name" value="PKS_DE"/>
</dbReference>
<keyword evidence="4" id="KW-0808">Transferase</keyword>
<dbReference type="InterPro" id="IPR016036">
    <property type="entry name" value="Malonyl_transacylase_ACP-bd"/>
</dbReference>
<dbReference type="Pfam" id="PF18369">
    <property type="entry name" value="PKS_DE"/>
    <property type="match status" value="1"/>
</dbReference>
<dbReference type="Gene3D" id="3.40.50.1820">
    <property type="entry name" value="alpha/beta hydrolase"/>
    <property type="match status" value="1"/>
</dbReference>
<dbReference type="InterPro" id="IPR016035">
    <property type="entry name" value="Acyl_Trfase/lysoPLipase"/>
</dbReference>
<dbReference type="SUPFAM" id="SSF53474">
    <property type="entry name" value="alpha/beta-Hydrolases"/>
    <property type="match status" value="1"/>
</dbReference>
<name>A0AAU1ZSH9_9ACTN</name>
<evidence type="ECO:0000313" key="11">
    <source>
        <dbReference type="EMBL" id="WTT15240.1"/>
    </source>
</evidence>
<dbReference type="InterPro" id="IPR020806">
    <property type="entry name" value="PKS_PP-bd"/>
</dbReference>
<dbReference type="SUPFAM" id="SSF52151">
    <property type="entry name" value="FabD/lysophospholipase-like"/>
    <property type="match status" value="1"/>
</dbReference>
<dbReference type="InterPro" id="IPR001227">
    <property type="entry name" value="Ac_transferase_dom_sf"/>
</dbReference>
<dbReference type="InterPro" id="IPR015083">
    <property type="entry name" value="NorB/c/GfsB-D-like_docking"/>
</dbReference>
<dbReference type="GO" id="GO:0004312">
    <property type="term" value="F:fatty acid synthase activity"/>
    <property type="evidence" value="ECO:0007669"/>
    <property type="project" value="TreeGrafter"/>
</dbReference>
<dbReference type="Gene3D" id="3.40.50.720">
    <property type="entry name" value="NAD(P)-binding Rossmann-like Domain"/>
    <property type="match status" value="1"/>
</dbReference>
<dbReference type="InterPro" id="IPR036291">
    <property type="entry name" value="NAD(P)-bd_dom_sf"/>
</dbReference>
<dbReference type="GO" id="GO:0033068">
    <property type="term" value="P:macrolide biosynthetic process"/>
    <property type="evidence" value="ECO:0007669"/>
    <property type="project" value="UniProtKB-ARBA"/>
</dbReference>
<evidence type="ECO:0000256" key="6">
    <source>
        <dbReference type="ARBA" id="ARBA00023268"/>
    </source>
</evidence>
<dbReference type="InterPro" id="IPR014030">
    <property type="entry name" value="Ketoacyl_synth_N"/>
</dbReference>
<dbReference type="SUPFAM" id="SSF53901">
    <property type="entry name" value="Thiolase-like"/>
    <property type="match status" value="1"/>
</dbReference>
<dbReference type="InterPro" id="IPR016039">
    <property type="entry name" value="Thiolase-like"/>
</dbReference>
<dbReference type="GO" id="GO:0006633">
    <property type="term" value="P:fatty acid biosynthetic process"/>
    <property type="evidence" value="ECO:0007669"/>
    <property type="project" value="InterPro"/>
</dbReference>
<dbReference type="GO" id="GO:0031177">
    <property type="term" value="F:phosphopantetheine binding"/>
    <property type="evidence" value="ECO:0007669"/>
    <property type="project" value="InterPro"/>
</dbReference>
<dbReference type="Pfam" id="PF00109">
    <property type="entry name" value="ketoacyl-synt"/>
    <property type="match status" value="1"/>
</dbReference>
<keyword evidence="5" id="KW-0045">Antibiotic biosynthesis</keyword>
<evidence type="ECO:0000256" key="8">
    <source>
        <dbReference type="SAM" id="MobiDB-lite"/>
    </source>
</evidence>
<dbReference type="FunFam" id="3.40.47.10:FF:000019">
    <property type="entry name" value="Polyketide synthase type I"/>
    <property type="match status" value="1"/>
</dbReference>
<evidence type="ECO:0000256" key="2">
    <source>
        <dbReference type="ARBA" id="ARBA00022450"/>
    </source>
</evidence>
<dbReference type="Pfam" id="PF00550">
    <property type="entry name" value="PP-binding"/>
    <property type="match status" value="1"/>
</dbReference>
<dbReference type="SMART" id="SM00824">
    <property type="entry name" value="PKS_TE"/>
    <property type="match status" value="1"/>
</dbReference>
<organism evidence="11">
    <name type="scientific">Streptomyces sp. NBC_00093</name>
    <dbReference type="NCBI Taxonomy" id="2975649"/>
    <lineage>
        <taxon>Bacteria</taxon>
        <taxon>Bacillati</taxon>
        <taxon>Actinomycetota</taxon>
        <taxon>Actinomycetes</taxon>
        <taxon>Kitasatosporales</taxon>
        <taxon>Streptomycetaceae</taxon>
        <taxon>Streptomyces</taxon>
    </lineage>
</organism>
<dbReference type="InterPro" id="IPR057326">
    <property type="entry name" value="KR_dom"/>
</dbReference>
<keyword evidence="2" id="KW-0596">Phosphopantetheine</keyword>
<evidence type="ECO:0000256" key="3">
    <source>
        <dbReference type="ARBA" id="ARBA00022553"/>
    </source>
</evidence>
<keyword evidence="3" id="KW-0597">Phosphoprotein</keyword>
<dbReference type="Pfam" id="PF16197">
    <property type="entry name" value="KAsynt_C_assoc"/>
    <property type="match status" value="1"/>
</dbReference>
<dbReference type="Pfam" id="PF08990">
    <property type="entry name" value="Docking"/>
    <property type="match status" value="1"/>
</dbReference>
<dbReference type="PROSITE" id="PS52004">
    <property type="entry name" value="KS3_2"/>
    <property type="match status" value="1"/>
</dbReference>
<dbReference type="PANTHER" id="PTHR43775">
    <property type="entry name" value="FATTY ACID SYNTHASE"/>
    <property type="match status" value="1"/>
</dbReference>
<dbReference type="SMART" id="SM00825">
    <property type="entry name" value="PKS_KS"/>
    <property type="match status" value="1"/>
</dbReference>
<dbReference type="Pfam" id="PF00698">
    <property type="entry name" value="Acyl_transf_1"/>
    <property type="match status" value="1"/>
</dbReference>
<evidence type="ECO:0000259" key="9">
    <source>
        <dbReference type="PROSITE" id="PS50075"/>
    </source>
</evidence>
<evidence type="ECO:0000256" key="7">
    <source>
        <dbReference type="ARBA" id="ARBA00023315"/>
    </source>
</evidence>
<dbReference type="Gene3D" id="1.10.1200.10">
    <property type="entry name" value="ACP-like"/>
    <property type="match status" value="1"/>
</dbReference>
<dbReference type="InterPro" id="IPR050091">
    <property type="entry name" value="PKS_NRPS_Biosynth_Enz"/>
</dbReference>
<dbReference type="Pfam" id="PF00975">
    <property type="entry name" value="Thioesterase"/>
    <property type="match status" value="1"/>
</dbReference>
<dbReference type="InterPro" id="IPR032821">
    <property type="entry name" value="PKS_assoc"/>
</dbReference>
<dbReference type="InterPro" id="IPR001031">
    <property type="entry name" value="Thioesterase"/>
</dbReference>
<sequence>MSDEHKLREYLKRATVELHDSRRRLKEAEADRSEPIAIVGMGCRFPGGVRSPEDLWDLLLAGGDTSTEFPADRGWTMPESGVRAGGFLPDAGEFDAEFFGISPREALAMDPQQRLFLETAWEALERAGIDPKALRGSGTGIFAGRVTEDYGLVLADPSDEIEPYRLTGLAGSVLSGRMSYILGLEGPAVTVDTACSTSLVALHLAVRSLRSRECSLALVGGATVLATPDSFTDFGRRGMLSPDGRVKAFAAGADGTALAEGVGVLVAERLSEARRHGRTVLAVVRGSAVEQETTGSAPGGRARRRVIEQALSDARLAPSEVDAVEAHGDGTLAGDLAEATALAAAYGPDRDPARPLLVGTVKSSLGHTLAAAGLAGIVRTVMALRHGELPPTPYVGTPSPHIDFADGPLALPADRTPWPQTGRPRRAGVSAFGITGTDAHVILEQAPEPDPAPEPERTAPPRGPVALPLPLSGAGEAALRAQAARLRAFLAADPAPDLADTGLSLAVTRSALTHRAVVLGEDRAELLAGLDALALDRPARNLVRGPAGARERGKTVFVLPGQGGQWVGMAEELLATEPVFRQRFEECAQVIRRFVDWDPVRVLGDATALERIEVLQPVLFAVNIALAALWQAHGIHPDAVIGHSQGEIAAAHISGALTLDHATRIVLIRSQLFADHLTGHGAVASLQTTEENVLRHLAAYPDRLWIAGVNGPTAVTVAGDHDALEELVTTLTDQGVRARIVPSTVASHSPKVEPLRDRLLTALDFIQPRKAHLPHYSTATGAVLDGTELTPDYWYENCRRPVTFAPTIHTLLTTGHTTFIECGPHPVLTAAVEETAEAYGVEVVALGTLRRGEGGRRRIGASLGEAWVRGLAVDWRPEFTGTAARRVDLPTYAFQHRRYWFEPESAAARQVGEGAASAALWNAVESGDAPGAADALRLGDGADAGALRELLPALTAWRRDRRIRTALDSWQYRSVWRPLPEPDSAVLPGDWLLVTPGASGTADAVATALARHGARVLRADVDPYDSDADRLAARLKDAGAAEATGVVSLLAMADDPHDPAAGGMPGAAVGGTVTLLRALAALGTGSRLWSLTRGAVSTGTRDPLTSPAQAQLWGLAQTAALESPALWGGLIDLPAHLDTRVGARLALALSAAAPGGEHELAVRGTGVFARRLVRAAAGGWPKGAEGRTGDRAPVAQDPTGRWSVSGTAVSAAVPGGEGEVAVRGTGVFAGRPVRATADGRALGAEERTGAAEGPTGRWSVSGAALPAAPGGEPELVVGGTGVFADRPVRAVADGRAPGAEERTGAAESRIGRWSMSGAALPAAPGGEPELVVGGTGVFAGRPVRAAADGRALGAEERTGAAEGPTGRWSVSGAALPAAPGGEPELVVGGTGVFADRPVRAVADGRAPGAEERTGAAESRIGRWSMSGAALVTEGLTGAGPYVARWLARAGADHLVLTCGRLPDSARAAELSAELALLGAGTTVVETNPADPEELALALAAVPADLRLTVVVHTADPRGEGPLESVTPEQLGQTLAPKAAAAWQLHRLTRDLDLSAFVLFSTIAGTLRSAPGLGGYGAAGAYLDALAAHRVAEGLPATSVAWGVWADADAPEREEAARAARLTRRGIPPLDPEPALAALDGILARAETTAVVADIRWPDYLAEHGEAAPDLLLTEIPGAAQARRPEASTSAGSSAVDNRATPDAFRAGLAGLTAAQQHQAVLALVSGEIAGVLGHSATASLDPDRTFLELGLDSLTTVELRNRLAAATGSRLTARTILEQRTPDTLAAHLRTELVPAADATTEPPPLPTPLAVPGLFGPLLRRAREEDRTGEFVRLLTGLAGYRPSFGESPEERDLPDATRLARGTDGVPLFCLPSPLGSAVPEQFAAFAAHFDGGHDVTALTLPGFRAGERVPLTSAAVAEAVSLVLLRQAGATPAVLVGHAAGGLLAYAVAAGLEAAGHPAAGVVLLDTAPPTAAELAGPGGPFLDARPAQEPPDDVRLTALGAYVPLLTGPEPASLTVPTLLVRAADGAPGRPSWAAPHRAVRAPGDRVSLLAEHVASTARLVRAWLPVRVGSALEPAK</sequence>